<protein>
    <recommendedName>
        <fullName evidence="8">Ubiquitin carboxyl-terminal hydrolase</fullName>
        <ecNumber evidence="8">3.4.19.12</ecNumber>
    </recommendedName>
</protein>
<feature type="site" description="Important for enzyme activity" evidence="7">
    <location>
        <position position="198"/>
    </location>
</feature>
<keyword evidence="6 7" id="KW-0788">Thiol protease</keyword>
<comment type="catalytic activity">
    <reaction evidence="1 7 8">
        <text>Thiol-dependent hydrolysis of ester, thioester, amide, peptide and isopeptide bonds formed by the C-terminal Gly of ubiquitin (a 76-residue protein attached to proteins as an intracellular targeting signal).</text>
        <dbReference type="EC" id="3.4.19.12"/>
    </reaction>
</comment>
<keyword evidence="3 7" id="KW-0645">Protease</keyword>
<keyword evidence="11" id="KW-1185">Reference proteome</keyword>
<comment type="similarity">
    <text evidence="2 7 8">Belongs to the peptidase C12 family.</text>
</comment>
<dbReference type="PANTHER" id="PTHR10589">
    <property type="entry name" value="UBIQUITIN CARBOXYL-TERMINAL HYDROLASE"/>
    <property type="match status" value="1"/>
</dbReference>
<dbReference type="PANTHER" id="PTHR10589:SF17">
    <property type="entry name" value="UBIQUITIN CARBOXYL-TERMINAL HYDROLASE"/>
    <property type="match status" value="1"/>
</dbReference>
<dbReference type="Pfam" id="PF01088">
    <property type="entry name" value="Peptidase_C12"/>
    <property type="match status" value="1"/>
</dbReference>
<dbReference type="PRINTS" id="PR00707">
    <property type="entry name" value="UBCTHYDRLASE"/>
</dbReference>
<keyword evidence="5 7" id="KW-0378">Hydrolase</keyword>
<evidence type="ECO:0000313" key="11">
    <source>
        <dbReference type="Proteomes" id="UP000799536"/>
    </source>
</evidence>
<evidence type="ECO:0000256" key="3">
    <source>
        <dbReference type="ARBA" id="ARBA00022670"/>
    </source>
</evidence>
<dbReference type="InterPro" id="IPR001578">
    <property type="entry name" value="Peptidase_C12_UCH"/>
</dbReference>
<evidence type="ECO:0000256" key="4">
    <source>
        <dbReference type="ARBA" id="ARBA00022786"/>
    </source>
</evidence>
<dbReference type="GO" id="GO:0004843">
    <property type="term" value="F:cysteine-type deubiquitinase activity"/>
    <property type="evidence" value="ECO:0007669"/>
    <property type="project" value="UniProtKB-UniRule"/>
</dbReference>
<dbReference type="EC" id="3.4.19.12" evidence="8"/>
<gene>
    <name evidence="10" type="ORF">GQ43DRAFT_444984</name>
</gene>
<feature type="domain" description="UCH catalytic" evidence="9">
    <location>
        <begin position="15"/>
        <end position="245"/>
    </location>
</feature>
<evidence type="ECO:0000313" key="10">
    <source>
        <dbReference type="EMBL" id="KAF2196583.1"/>
    </source>
</evidence>
<dbReference type="PROSITE" id="PS52048">
    <property type="entry name" value="UCH_DOMAIN"/>
    <property type="match status" value="1"/>
</dbReference>
<dbReference type="InterPro" id="IPR038765">
    <property type="entry name" value="Papain-like_cys_pep_sf"/>
</dbReference>
<evidence type="ECO:0000256" key="1">
    <source>
        <dbReference type="ARBA" id="ARBA00000707"/>
    </source>
</evidence>
<dbReference type="Gene3D" id="3.40.532.10">
    <property type="entry name" value="Peptidase C12, ubiquitin carboxyl-terminal hydrolase"/>
    <property type="match status" value="1"/>
</dbReference>
<sequence>MSSSTESVESRPRKHFIPLESNPELFTELMCTLGVSDSLCFQDVLSLNDPELLAFLPRPVHALVLVFPDQGSYRNSVTEENKTVAEYEASGDKEDVVFFKQTIHNACGLYGILHATCNGVARSHIEPDSTLARLLAECTPLPSEARARALENNSAVESAYAAIASRGDTAAPAAEDEVDFHYICFIRSSKSGRLYLLDGDRKRPFDFGKVGGDDVLSGECLSSIKGFIEGMKGESIGFSLMALVPAWD</sequence>
<dbReference type="GO" id="GO:0006511">
    <property type="term" value="P:ubiquitin-dependent protein catabolic process"/>
    <property type="evidence" value="ECO:0007669"/>
    <property type="project" value="UniProtKB-UniRule"/>
</dbReference>
<evidence type="ECO:0000259" key="9">
    <source>
        <dbReference type="PROSITE" id="PS52048"/>
    </source>
</evidence>
<evidence type="ECO:0000256" key="5">
    <source>
        <dbReference type="ARBA" id="ARBA00022801"/>
    </source>
</evidence>
<feature type="site" description="Transition state stabilizer" evidence="7">
    <location>
        <position position="101"/>
    </location>
</feature>
<comment type="caution">
    <text evidence="10">The sequence shown here is derived from an EMBL/GenBank/DDBJ whole genome shotgun (WGS) entry which is preliminary data.</text>
</comment>
<dbReference type="CDD" id="cd09616">
    <property type="entry name" value="Peptidase_C12_UCH_L1_L3"/>
    <property type="match status" value="1"/>
</dbReference>
<evidence type="ECO:0000256" key="2">
    <source>
        <dbReference type="ARBA" id="ARBA00009326"/>
    </source>
</evidence>
<dbReference type="FunFam" id="3.40.532.10:FF:000006">
    <property type="entry name" value="Ubiquitin carboxyl-terminal hydrolase"/>
    <property type="match status" value="1"/>
</dbReference>
<dbReference type="AlphaFoldDB" id="A0A9P4MR30"/>
<dbReference type="GO" id="GO:0016579">
    <property type="term" value="P:protein deubiquitination"/>
    <property type="evidence" value="ECO:0007669"/>
    <property type="project" value="TreeGrafter"/>
</dbReference>
<feature type="active site" description="Nucleophile" evidence="7">
    <location>
        <position position="107"/>
    </location>
</feature>
<dbReference type="InterPro" id="IPR036959">
    <property type="entry name" value="Peptidase_C12_UCH_sf"/>
</dbReference>
<dbReference type="SUPFAM" id="SSF54001">
    <property type="entry name" value="Cysteine proteinases"/>
    <property type="match status" value="1"/>
</dbReference>
<proteinExistence type="inferred from homology"/>
<evidence type="ECO:0000256" key="6">
    <source>
        <dbReference type="ARBA" id="ARBA00022807"/>
    </source>
</evidence>
<dbReference type="Proteomes" id="UP000799536">
    <property type="component" value="Unassembled WGS sequence"/>
</dbReference>
<feature type="active site" description="Proton donor" evidence="7">
    <location>
        <position position="181"/>
    </location>
</feature>
<dbReference type="GO" id="GO:0005737">
    <property type="term" value="C:cytoplasm"/>
    <property type="evidence" value="ECO:0007669"/>
    <property type="project" value="TreeGrafter"/>
</dbReference>
<accession>A0A9P4MR30</accession>
<keyword evidence="4 7" id="KW-0833">Ubl conjugation pathway</keyword>
<evidence type="ECO:0000256" key="7">
    <source>
        <dbReference type="PROSITE-ProRule" id="PRU01393"/>
    </source>
</evidence>
<organism evidence="10 11">
    <name type="scientific">Delitschia confertaspora ATCC 74209</name>
    <dbReference type="NCBI Taxonomy" id="1513339"/>
    <lineage>
        <taxon>Eukaryota</taxon>
        <taxon>Fungi</taxon>
        <taxon>Dikarya</taxon>
        <taxon>Ascomycota</taxon>
        <taxon>Pezizomycotina</taxon>
        <taxon>Dothideomycetes</taxon>
        <taxon>Pleosporomycetidae</taxon>
        <taxon>Pleosporales</taxon>
        <taxon>Delitschiaceae</taxon>
        <taxon>Delitschia</taxon>
    </lineage>
</organism>
<evidence type="ECO:0000256" key="8">
    <source>
        <dbReference type="RuleBase" id="RU361215"/>
    </source>
</evidence>
<name>A0A9P4MR30_9PLEO</name>
<dbReference type="OrthoDB" id="427186at2759"/>
<dbReference type="EMBL" id="ML994361">
    <property type="protein sequence ID" value="KAF2196583.1"/>
    <property type="molecule type" value="Genomic_DNA"/>
</dbReference>
<reference evidence="10" key="1">
    <citation type="journal article" date="2020" name="Stud. Mycol.">
        <title>101 Dothideomycetes genomes: a test case for predicting lifestyles and emergence of pathogens.</title>
        <authorList>
            <person name="Haridas S."/>
            <person name="Albert R."/>
            <person name="Binder M."/>
            <person name="Bloem J."/>
            <person name="Labutti K."/>
            <person name="Salamov A."/>
            <person name="Andreopoulos B."/>
            <person name="Baker S."/>
            <person name="Barry K."/>
            <person name="Bills G."/>
            <person name="Bluhm B."/>
            <person name="Cannon C."/>
            <person name="Castanera R."/>
            <person name="Culley D."/>
            <person name="Daum C."/>
            <person name="Ezra D."/>
            <person name="Gonzalez J."/>
            <person name="Henrissat B."/>
            <person name="Kuo A."/>
            <person name="Liang C."/>
            <person name="Lipzen A."/>
            <person name="Lutzoni F."/>
            <person name="Magnuson J."/>
            <person name="Mondo S."/>
            <person name="Nolan M."/>
            <person name="Ohm R."/>
            <person name="Pangilinan J."/>
            <person name="Park H.-J."/>
            <person name="Ramirez L."/>
            <person name="Alfaro M."/>
            <person name="Sun H."/>
            <person name="Tritt A."/>
            <person name="Yoshinaga Y."/>
            <person name="Zwiers L.-H."/>
            <person name="Turgeon B."/>
            <person name="Goodwin S."/>
            <person name="Spatafora J."/>
            <person name="Crous P."/>
            <person name="Grigoriev I."/>
        </authorList>
    </citation>
    <scope>NUCLEOTIDE SEQUENCE</scope>
    <source>
        <strain evidence="10">ATCC 74209</strain>
    </source>
</reference>